<accession>A0A8J9VDV3</accession>
<keyword evidence="2 5" id="KW-0479">Metal-binding</keyword>
<dbReference type="GO" id="GO:0020037">
    <property type="term" value="F:heme binding"/>
    <property type="evidence" value="ECO:0007669"/>
    <property type="project" value="InterPro"/>
</dbReference>
<keyword evidence="3 5" id="KW-0408">Iron</keyword>
<proteinExistence type="inferred from homology"/>
<dbReference type="GO" id="GO:0006805">
    <property type="term" value="P:xenobiotic metabolic process"/>
    <property type="evidence" value="ECO:0007669"/>
    <property type="project" value="TreeGrafter"/>
</dbReference>
<keyword evidence="7" id="KW-1185">Reference proteome</keyword>
<dbReference type="InterPro" id="IPR036396">
    <property type="entry name" value="Cyt_P450_sf"/>
</dbReference>
<sequence>MDFIFTWLITFVLGFWIFKKISQWKGLPPGPWGLPIVGYLPFLDRDQPHLTLTNLSKQFGPIYGISMGNVYTVVLSDHKLVREAFAKEVFSGRAPLYLTHGIMKGNGIICAEGILWKDQRKLITSWLKSSGMSKHSVARDKLEERITAGVTELLRDIKGESGATINLTNLITNSLGNVVNDVIFGFKFPQEDKTWQWFRKIQEEGCHEMGVAGVVNFLPFIRFIFPSIQNTMEVLIRGQAQTHRLYASIIAKRRKMLGLEIPKNAEFAEHSEIFNEHPEGFIKCIKYSKHTSSAEVHYFDPNVLIPSEEECILDNFLQEQKRRYDNGEEYSYFMRDEQMHYLLADMFGAGLDTTAATLSWYLLYIALFQEEQEKVRKEILSVYPEECQIEHTKLPYLMATICEAQRIRSIVPVGIPHGCLHDTYLGNYRIPKGTMVVPLQWAIHMDPNVWEDPEDFKPTRFLDEHGNLLKPQEFIPFQTGKRMCPGDELSRMLSAGLIVRLLRSFRVRLVSDPPTTKEMQGKVGVTLSAPDVLFICESL</sequence>
<comment type="cofactor">
    <cofactor evidence="5">
        <name>heme</name>
        <dbReference type="ChEBI" id="CHEBI:30413"/>
    </cofactor>
</comment>
<evidence type="ECO:0000256" key="3">
    <source>
        <dbReference type="ARBA" id="ARBA00023004"/>
    </source>
</evidence>
<dbReference type="Pfam" id="PF00067">
    <property type="entry name" value="p450"/>
    <property type="match status" value="1"/>
</dbReference>
<protein>
    <recommendedName>
        <fullName evidence="8">Cytochrome P450</fullName>
    </recommendedName>
</protein>
<dbReference type="InterPro" id="IPR002401">
    <property type="entry name" value="Cyt_P450_E_grp-I"/>
</dbReference>
<evidence type="ECO:0000256" key="2">
    <source>
        <dbReference type="ARBA" id="ARBA00022723"/>
    </source>
</evidence>
<keyword evidence="5" id="KW-0349">Heme</keyword>
<keyword evidence="4" id="KW-0560">Oxidoreductase</keyword>
<name>A0A8J9VDV3_9NEOP</name>
<dbReference type="GO" id="GO:0005506">
    <property type="term" value="F:iron ion binding"/>
    <property type="evidence" value="ECO:0007669"/>
    <property type="project" value="InterPro"/>
</dbReference>
<evidence type="ECO:0008006" key="8">
    <source>
        <dbReference type="Google" id="ProtNLM"/>
    </source>
</evidence>
<dbReference type="GO" id="GO:0006082">
    <property type="term" value="P:organic acid metabolic process"/>
    <property type="evidence" value="ECO:0007669"/>
    <property type="project" value="TreeGrafter"/>
</dbReference>
<dbReference type="PANTHER" id="PTHR24300:SF403">
    <property type="entry name" value="CYTOCHROME P450 306A1"/>
    <property type="match status" value="1"/>
</dbReference>
<dbReference type="PRINTS" id="PR00463">
    <property type="entry name" value="EP450I"/>
</dbReference>
<dbReference type="InterPro" id="IPR050182">
    <property type="entry name" value="Cytochrome_P450_fam2"/>
</dbReference>
<feature type="non-terminal residue" evidence="6">
    <location>
        <position position="539"/>
    </location>
</feature>
<feature type="binding site" description="axial binding residue" evidence="5">
    <location>
        <position position="484"/>
    </location>
    <ligand>
        <name>heme</name>
        <dbReference type="ChEBI" id="CHEBI:30413"/>
    </ligand>
    <ligandPart>
        <name>Fe</name>
        <dbReference type="ChEBI" id="CHEBI:18248"/>
    </ligandPart>
</feature>
<evidence type="ECO:0000256" key="1">
    <source>
        <dbReference type="ARBA" id="ARBA00010617"/>
    </source>
</evidence>
<dbReference type="EMBL" id="OV170222">
    <property type="protein sequence ID" value="CAH0720703.1"/>
    <property type="molecule type" value="Genomic_DNA"/>
</dbReference>
<keyword evidence="4" id="KW-0503">Monooxygenase</keyword>
<evidence type="ECO:0000313" key="6">
    <source>
        <dbReference type="EMBL" id="CAH0720703.1"/>
    </source>
</evidence>
<dbReference type="AlphaFoldDB" id="A0A8J9VDV3"/>
<organism evidence="6 7">
    <name type="scientific">Brenthis ino</name>
    <name type="common">lesser marbled fritillary</name>
    <dbReference type="NCBI Taxonomy" id="405034"/>
    <lineage>
        <taxon>Eukaryota</taxon>
        <taxon>Metazoa</taxon>
        <taxon>Ecdysozoa</taxon>
        <taxon>Arthropoda</taxon>
        <taxon>Hexapoda</taxon>
        <taxon>Insecta</taxon>
        <taxon>Pterygota</taxon>
        <taxon>Neoptera</taxon>
        <taxon>Endopterygota</taxon>
        <taxon>Lepidoptera</taxon>
        <taxon>Glossata</taxon>
        <taxon>Ditrysia</taxon>
        <taxon>Papilionoidea</taxon>
        <taxon>Nymphalidae</taxon>
        <taxon>Heliconiinae</taxon>
        <taxon>Argynnini</taxon>
        <taxon>Brenthis</taxon>
    </lineage>
</organism>
<dbReference type="PRINTS" id="PR00385">
    <property type="entry name" value="P450"/>
</dbReference>
<dbReference type="PANTHER" id="PTHR24300">
    <property type="entry name" value="CYTOCHROME P450 508A4-RELATED"/>
    <property type="match status" value="1"/>
</dbReference>
<dbReference type="GO" id="GO:0008395">
    <property type="term" value="F:steroid hydroxylase activity"/>
    <property type="evidence" value="ECO:0007669"/>
    <property type="project" value="TreeGrafter"/>
</dbReference>
<dbReference type="Gene3D" id="1.10.630.10">
    <property type="entry name" value="Cytochrome P450"/>
    <property type="match status" value="1"/>
</dbReference>
<dbReference type="InterPro" id="IPR001128">
    <property type="entry name" value="Cyt_P450"/>
</dbReference>
<reference evidence="6" key="1">
    <citation type="submission" date="2021-12" db="EMBL/GenBank/DDBJ databases">
        <authorList>
            <person name="Martin H S."/>
        </authorList>
    </citation>
    <scope>NUCLEOTIDE SEQUENCE</scope>
</reference>
<dbReference type="GO" id="GO:0016712">
    <property type="term" value="F:oxidoreductase activity, acting on paired donors, with incorporation or reduction of molecular oxygen, reduced flavin or flavoprotein as one donor, and incorporation of one atom of oxygen"/>
    <property type="evidence" value="ECO:0007669"/>
    <property type="project" value="TreeGrafter"/>
</dbReference>
<dbReference type="SUPFAM" id="SSF48264">
    <property type="entry name" value="Cytochrome P450"/>
    <property type="match status" value="1"/>
</dbReference>
<evidence type="ECO:0000256" key="5">
    <source>
        <dbReference type="PIRSR" id="PIRSR602401-1"/>
    </source>
</evidence>
<evidence type="ECO:0000313" key="7">
    <source>
        <dbReference type="Proteomes" id="UP000838878"/>
    </source>
</evidence>
<dbReference type="GO" id="GO:0005737">
    <property type="term" value="C:cytoplasm"/>
    <property type="evidence" value="ECO:0007669"/>
    <property type="project" value="TreeGrafter"/>
</dbReference>
<comment type="similarity">
    <text evidence="1">Belongs to the cytochrome P450 family.</text>
</comment>
<evidence type="ECO:0000256" key="4">
    <source>
        <dbReference type="ARBA" id="ARBA00023033"/>
    </source>
</evidence>
<dbReference type="Proteomes" id="UP000838878">
    <property type="component" value="Chromosome 2"/>
</dbReference>
<gene>
    <name evidence="6" type="ORF">BINO364_LOCUS6903</name>
</gene>
<dbReference type="OrthoDB" id="1844152at2759"/>